<dbReference type="InterPro" id="IPR034660">
    <property type="entry name" value="DinB/YfiT-like"/>
</dbReference>
<comment type="caution">
    <text evidence="3">The sequence shown here is derived from an EMBL/GenBank/DDBJ whole genome shotgun (WGS) entry which is preliminary data.</text>
</comment>
<proteinExistence type="predicted"/>
<dbReference type="GO" id="GO:0046872">
    <property type="term" value="F:metal ion binding"/>
    <property type="evidence" value="ECO:0007669"/>
    <property type="project" value="InterPro"/>
</dbReference>
<evidence type="ECO:0000313" key="4">
    <source>
        <dbReference type="Proteomes" id="UP001185873"/>
    </source>
</evidence>
<name>A0AAE4U760_9ACTN</name>
<dbReference type="Proteomes" id="UP001185873">
    <property type="component" value="Unassembled WGS sequence"/>
</dbReference>
<dbReference type="RefSeq" id="WP_317471119.1">
    <property type="nucleotide sequence ID" value="NZ_JAWLKJ010000004.1"/>
</dbReference>
<dbReference type="Pfam" id="PF11716">
    <property type="entry name" value="MDMPI_N"/>
    <property type="match status" value="1"/>
</dbReference>
<feature type="region of interest" description="Disordered" evidence="1">
    <location>
        <begin position="183"/>
        <end position="210"/>
    </location>
</feature>
<sequence>MTPTPLSPEDLAVLDRATTLFGRALAGGLDGDCDACPGWTRRDCANHVLGGGLRYAAYFSRLPESEIEWTRTADHAGEKPVPALHRTSAGLRRELARARDADATVPHRLADIPVRDLLALRVFELLVHAHDLDPRTWESTEAEDLAAWTLDHARSVVELMRSFDVLAEASPVTLGADSRDRLLALSGRRPSPAGPVGDGDGDGDGDGAQN</sequence>
<dbReference type="GO" id="GO:0016853">
    <property type="term" value="F:isomerase activity"/>
    <property type="evidence" value="ECO:0007669"/>
    <property type="project" value="UniProtKB-KW"/>
</dbReference>
<evidence type="ECO:0000259" key="2">
    <source>
        <dbReference type="Pfam" id="PF11716"/>
    </source>
</evidence>
<dbReference type="EMBL" id="JAWLKJ010000004">
    <property type="protein sequence ID" value="MDV6300659.1"/>
    <property type="molecule type" value="Genomic_DNA"/>
</dbReference>
<dbReference type="InterPro" id="IPR024344">
    <property type="entry name" value="MDMPI_metal-binding"/>
</dbReference>
<evidence type="ECO:0000256" key="1">
    <source>
        <dbReference type="SAM" id="MobiDB-lite"/>
    </source>
</evidence>
<evidence type="ECO:0000313" key="3">
    <source>
        <dbReference type="EMBL" id="MDV6300659.1"/>
    </source>
</evidence>
<keyword evidence="3" id="KW-0413">Isomerase</keyword>
<gene>
    <name evidence="3" type="ORF">R3P82_16240</name>
</gene>
<feature type="domain" description="Mycothiol-dependent maleylpyruvate isomerase metal-binding" evidence="2">
    <location>
        <begin position="16"/>
        <end position="132"/>
    </location>
</feature>
<dbReference type="SUPFAM" id="SSF109854">
    <property type="entry name" value="DinB/YfiT-like putative metalloenzymes"/>
    <property type="match status" value="1"/>
</dbReference>
<dbReference type="Gene3D" id="1.20.120.450">
    <property type="entry name" value="dinb family like domain"/>
    <property type="match status" value="1"/>
</dbReference>
<reference evidence="3" key="1">
    <citation type="submission" date="2023-10" db="EMBL/GenBank/DDBJ databases">
        <title>Development of a sustainable strategy for remediation of hydrocarbon-contaminated territories based on the waste exchange concept.</title>
        <authorList>
            <person name="Krivoruchko A."/>
        </authorList>
    </citation>
    <scope>NUCLEOTIDE SEQUENCE</scope>
    <source>
        <strain evidence="3">IEGM 1175</strain>
    </source>
</reference>
<accession>A0AAE4U760</accession>
<feature type="compositionally biased region" description="Acidic residues" evidence="1">
    <location>
        <begin position="199"/>
        <end position="210"/>
    </location>
</feature>
<protein>
    <submittedName>
        <fullName evidence="3">Maleylpyruvate isomerase N-terminal domain-containing protein</fullName>
    </submittedName>
</protein>
<dbReference type="AlphaFoldDB" id="A0AAE4U760"/>
<organism evidence="3 4">
    <name type="scientific">Dietzia maris</name>
    <dbReference type="NCBI Taxonomy" id="37915"/>
    <lineage>
        <taxon>Bacteria</taxon>
        <taxon>Bacillati</taxon>
        <taxon>Actinomycetota</taxon>
        <taxon>Actinomycetes</taxon>
        <taxon>Mycobacteriales</taxon>
        <taxon>Dietziaceae</taxon>
        <taxon>Dietzia</taxon>
    </lineage>
</organism>